<gene>
    <name evidence="3" type="ORF">A7U60_g4896</name>
</gene>
<keyword evidence="3" id="KW-0503">Monooxygenase</keyword>
<dbReference type="Pfam" id="PF13450">
    <property type="entry name" value="NAD_binding_8"/>
    <property type="match status" value="1"/>
</dbReference>
<dbReference type="SUPFAM" id="SSF51905">
    <property type="entry name" value="FAD/NAD(P)-binding domain"/>
    <property type="match status" value="1"/>
</dbReference>
<protein>
    <submittedName>
        <fullName evidence="3">Flavin-binding monooxygenase</fullName>
    </submittedName>
</protein>
<name>A0A9Q5HXR8_SANBA</name>
<dbReference type="Gene3D" id="3.50.50.60">
    <property type="entry name" value="FAD/NAD(P)-binding domain"/>
    <property type="match status" value="3"/>
</dbReference>
<dbReference type="InterPro" id="IPR051209">
    <property type="entry name" value="FAD-bind_Monooxygenase_sf"/>
</dbReference>
<dbReference type="SUPFAM" id="SSF53167">
    <property type="entry name" value="Purine and uridine phosphorylases"/>
    <property type="match status" value="1"/>
</dbReference>
<proteinExistence type="inferred from homology"/>
<feature type="region of interest" description="Disordered" evidence="2">
    <location>
        <begin position="194"/>
        <end position="220"/>
    </location>
</feature>
<dbReference type="Proteomes" id="UP000757232">
    <property type="component" value="Unassembled WGS sequence"/>
</dbReference>
<dbReference type="GO" id="GO:0009116">
    <property type="term" value="P:nucleoside metabolic process"/>
    <property type="evidence" value="ECO:0007669"/>
    <property type="project" value="InterPro"/>
</dbReference>
<dbReference type="Gene3D" id="3.40.50.1580">
    <property type="entry name" value="Nucleoside phosphorylase domain"/>
    <property type="match status" value="1"/>
</dbReference>
<evidence type="ECO:0000256" key="2">
    <source>
        <dbReference type="SAM" id="MobiDB-lite"/>
    </source>
</evidence>
<dbReference type="GO" id="GO:0004497">
    <property type="term" value="F:monooxygenase activity"/>
    <property type="evidence" value="ECO:0007669"/>
    <property type="project" value="UniProtKB-KW"/>
</dbReference>
<feature type="compositionally biased region" description="Polar residues" evidence="2">
    <location>
        <begin position="198"/>
        <end position="208"/>
    </location>
</feature>
<evidence type="ECO:0000313" key="4">
    <source>
        <dbReference type="Proteomes" id="UP000757232"/>
    </source>
</evidence>
<keyword evidence="3" id="KW-0560">Oxidoreductase</keyword>
<sequence length="826" mass="92968">MKNSFSDANLPQTSDGRHIALGVRAGENFDSASRAEAIAHFLDQIEHSEYHGAMGMPVPAVFRLVSNRGFLTITGRYHGVPIGIIISIGIGYPNLTWTSLLGSCGGLTDYPVGALVVPYASISIRRNYDFDFLLDVPSDDSACPYEVSKPDHSSTTSSSIPPVMFRGSLGVFDNDSSPVEQTDARKIEVIAPIPQDAPSPTSTASSDGVYSPLTPEDGDEVNLPPKPGLDYERENVTKAGFKLGSSSIDEGRQFKVVVIGAGYSGIIAGIRFTQRMENIDLTIYEKNAGVGGTWFSNRYPGIANDVPAHCYQLTFEQKTDWSAFYSPGPEIRTETERIVEKYKLMRYIRLNHELTHAKFDETSGKWILRLRRPRASSDTPSASASDNELETIEDTADFVLAGVGSLSRWSWPNIEGLKDFKGNILHSASWPTDESGWWHSSIADWSDKRVGVIGSGSTATQIVPTLQPRVKHLFNYVRGKTWLSPTFLGDRMSEILGHDKTSDNHIFTDEDRNKLKDPEFYKHFRHGLESEMNSMHLITIRGTDLQKQRQKEFKEYMLSRLKKKPWIANYLMPDFSVTCRRLTPGPGYLEALQADNVDFVPRDIKRITETGVELDDGTHHELDVIVCATGYDTSYNYPFSVIGRGGQTLKDRFTPHPETYISLCVDGFPNWFMSMGPNSVFGAGSMLIVMEKQVEYAIQVAKKMQREHIKSIEPKFEAVRDFDEYLEEYFKTTTFTENCRSWYKMGKAEGRVVGLWPGSTLHVVKTFQNPRWEDYNYEFLDSVPGSRGPNRFYWLGDGSTYNEKHLTGDRAWYLRDDEVDIPPVPE</sequence>
<comment type="similarity">
    <text evidence="1">Belongs to the FAD-binding monooxygenase family.</text>
</comment>
<organism evidence="3 4">
    <name type="scientific">Sanghuangporus baumii</name>
    <name type="common">Phellinus baumii</name>
    <dbReference type="NCBI Taxonomy" id="108892"/>
    <lineage>
        <taxon>Eukaryota</taxon>
        <taxon>Fungi</taxon>
        <taxon>Dikarya</taxon>
        <taxon>Basidiomycota</taxon>
        <taxon>Agaricomycotina</taxon>
        <taxon>Agaricomycetes</taxon>
        <taxon>Hymenochaetales</taxon>
        <taxon>Hymenochaetaceae</taxon>
        <taxon>Sanghuangporus</taxon>
    </lineage>
</organism>
<dbReference type="InterPro" id="IPR035994">
    <property type="entry name" value="Nucleoside_phosphorylase_sf"/>
</dbReference>
<dbReference type="EMBL" id="LNZH02000186">
    <property type="protein sequence ID" value="OCB87939.1"/>
    <property type="molecule type" value="Genomic_DNA"/>
</dbReference>
<accession>A0A9Q5HXR8</accession>
<dbReference type="OrthoDB" id="74360at2759"/>
<keyword evidence="4" id="KW-1185">Reference proteome</keyword>
<dbReference type="AlphaFoldDB" id="A0A9Q5HXR8"/>
<evidence type="ECO:0000313" key="3">
    <source>
        <dbReference type="EMBL" id="OCB87939.1"/>
    </source>
</evidence>
<dbReference type="InterPro" id="IPR036188">
    <property type="entry name" value="FAD/NAD-bd_sf"/>
</dbReference>
<reference evidence="3" key="1">
    <citation type="submission" date="2016-06" db="EMBL/GenBank/DDBJ databases">
        <title>Draft Genome sequence of the fungus Inonotus baumii.</title>
        <authorList>
            <person name="Zhu H."/>
            <person name="Lin W."/>
        </authorList>
    </citation>
    <scope>NUCLEOTIDE SEQUENCE</scope>
    <source>
        <strain evidence="3">821</strain>
    </source>
</reference>
<dbReference type="PANTHER" id="PTHR42877:SF7">
    <property type="entry name" value="FLAVIN-BINDING MONOOXYGENASE-RELATED"/>
    <property type="match status" value="1"/>
</dbReference>
<dbReference type="PANTHER" id="PTHR42877">
    <property type="entry name" value="L-ORNITHINE N(5)-MONOOXYGENASE-RELATED"/>
    <property type="match status" value="1"/>
</dbReference>
<evidence type="ECO:0000256" key="1">
    <source>
        <dbReference type="ARBA" id="ARBA00010139"/>
    </source>
</evidence>
<comment type="caution">
    <text evidence="3">The sequence shown here is derived from an EMBL/GenBank/DDBJ whole genome shotgun (WGS) entry which is preliminary data.</text>
</comment>